<dbReference type="EMBL" id="JANRMS010000899">
    <property type="protein sequence ID" value="KAJ3533077.1"/>
    <property type="molecule type" value="Genomic_DNA"/>
</dbReference>
<keyword evidence="2" id="KW-1185">Reference proteome</keyword>
<protein>
    <submittedName>
        <fullName evidence="1">Uncharacterized protein</fullName>
    </submittedName>
</protein>
<dbReference type="Proteomes" id="UP001148629">
    <property type="component" value="Unassembled WGS sequence"/>
</dbReference>
<name>A0ACC1S6G7_9HYPO</name>
<gene>
    <name evidence="1" type="ORF">NM208_g8146</name>
</gene>
<reference evidence="1" key="1">
    <citation type="submission" date="2022-08" db="EMBL/GenBank/DDBJ databases">
        <title>Genome Sequence of Fusarium decemcellulare.</title>
        <authorList>
            <person name="Buettner E."/>
        </authorList>
    </citation>
    <scope>NUCLEOTIDE SEQUENCE</scope>
    <source>
        <strain evidence="1">Babe19</strain>
    </source>
</reference>
<evidence type="ECO:0000313" key="1">
    <source>
        <dbReference type="EMBL" id="KAJ3533077.1"/>
    </source>
</evidence>
<proteinExistence type="predicted"/>
<organism evidence="1 2">
    <name type="scientific">Fusarium decemcellulare</name>
    <dbReference type="NCBI Taxonomy" id="57161"/>
    <lineage>
        <taxon>Eukaryota</taxon>
        <taxon>Fungi</taxon>
        <taxon>Dikarya</taxon>
        <taxon>Ascomycota</taxon>
        <taxon>Pezizomycotina</taxon>
        <taxon>Sordariomycetes</taxon>
        <taxon>Hypocreomycetidae</taxon>
        <taxon>Hypocreales</taxon>
        <taxon>Nectriaceae</taxon>
        <taxon>Fusarium</taxon>
        <taxon>Fusarium decemcellulare species complex</taxon>
    </lineage>
</organism>
<sequence>MSTRLPSSRAGALSLEKKRARDRRAQQTHRQKKQRLIEMLQDELASCKRQMLAQGSQLEHIMKICQSLRLENQSLLAQQNCVSGFVNAWQSLSMEHQRRGLLDPALSASADKATSYSWALSAQTSSPPSSALAQQTISSSGPSLSNLVPLRLPLVNDSLSLILPQSSASLATVASEVSTAPPWNLLPLHANFPLGEATERFPWSRDLQSAAQAADLPRPLDLLYGSKNNRFANLIYSDTQRAACRDPERLACGWLIYLVSRWMLKPTEETFSLLPDFMKPVSEQITYAHPSCIDSILWPKMRANLIMNQHVCDVDRVIDMLACCLKVKWPWGKAILEPGEDNDLHMRDDFYSTFMSVDGWGLTPEFVREFPQLLEGLDIGKIQYEMF</sequence>
<comment type="caution">
    <text evidence="1">The sequence shown here is derived from an EMBL/GenBank/DDBJ whole genome shotgun (WGS) entry which is preliminary data.</text>
</comment>
<evidence type="ECO:0000313" key="2">
    <source>
        <dbReference type="Proteomes" id="UP001148629"/>
    </source>
</evidence>
<accession>A0ACC1S6G7</accession>